<accession>A0A310SHG4</accession>
<dbReference type="EMBL" id="KQ763442">
    <property type="protein sequence ID" value="OAD55089.1"/>
    <property type="molecule type" value="Genomic_DNA"/>
</dbReference>
<gene>
    <name evidence="2" type="ORF">WN48_05602</name>
</gene>
<dbReference type="AlphaFoldDB" id="A0A310SHG4"/>
<dbReference type="Proteomes" id="UP000250275">
    <property type="component" value="Unassembled WGS sequence"/>
</dbReference>
<evidence type="ECO:0000313" key="2">
    <source>
        <dbReference type="EMBL" id="OAD55089.1"/>
    </source>
</evidence>
<protein>
    <submittedName>
        <fullName evidence="2">Uncharacterized protein</fullName>
    </submittedName>
</protein>
<keyword evidence="3" id="KW-1185">Reference proteome</keyword>
<feature type="region of interest" description="Disordered" evidence="1">
    <location>
        <begin position="28"/>
        <end position="70"/>
    </location>
</feature>
<sequence length="70" mass="7980">MNVEESRLATETDGTEQHTVDCYERQGCTGLEPGLKIKDTSWKDKRKKDGENASNDSRGRDMRKEVCPTF</sequence>
<name>A0A310SHG4_9HYME</name>
<proteinExistence type="predicted"/>
<organism evidence="2 3">
    <name type="scientific">Eufriesea mexicana</name>
    <dbReference type="NCBI Taxonomy" id="516756"/>
    <lineage>
        <taxon>Eukaryota</taxon>
        <taxon>Metazoa</taxon>
        <taxon>Ecdysozoa</taxon>
        <taxon>Arthropoda</taxon>
        <taxon>Hexapoda</taxon>
        <taxon>Insecta</taxon>
        <taxon>Pterygota</taxon>
        <taxon>Neoptera</taxon>
        <taxon>Endopterygota</taxon>
        <taxon>Hymenoptera</taxon>
        <taxon>Apocrita</taxon>
        <taxon>Aculeata</taxon>
        <taxon>Apoidea</taxon>
        <taxon>Anthophila</taxon>
        <taxon>Apidae</taxon>
        <taxon>Eufriesea</taxon>
    </lineage>
</organism>
<feature type="compositionally biased region" description="Basic and acidic residues" evidence="1">
    <location>
        <begin position="35"/>
        <end position="70"/>
    </location>
</feature>
<evidence type="ECO:0000256" key="1">
    <source>
        <dbReference type="SAM" id="MobiDB-lite"/>
    </source>
</evidence>
<evidence type="ECO:0000313" key="3">
    <source>
        <dbReference type="Proteomes" id="UP000250275"/>
    </source>
</evidence>
<reference evidence="2 3" key="1">
    <citation type="submission" date="2015-07" db="EMBL/GenBank/DDBJ databases">
        <title>The genome of Eufriesea mexicana.</title>
        <authorList>
            <person name="Pan H."/>
            <person name="Kapheim K."/>
        </authorList>
    </citation>
    <scope>NUCLEOTIDE SEQUENCE [LARGE SCALE GENOMIC DNA]</scope>
    <source>
        <strain evidence="2">0111107269</strain>
        <tissue evidence="2">Whole body</tissue>
    </source>
</reference>